<dbReference type="Proteomes" id="UP001153069">
    <property type="component" value="Unassembled WGS sequence"/>
</dbReference>
<feature type="compositionally biased region" description="Polar residues" evidence="5">
    <location>
        <begin position="326"/>
        <end position="339"/>
    </location>
</feature>
<feature type="compositionally biased region" description="Basic and acidic residues" evidence="5">
    <location>
        <begin position="107"/>
        <end position="127"/>
    </location>
</feature>
<reference evidence="6" key="1">
    <citation type="submission" date="2020-06" db="EMBL/GenBank/DDBJ databases">
        <authorList>
            <consortium name="Plant Systems Biology data submission"/>
        </authorList>
    </citation>
    <scope>NUCLEOTIDE SEQUENCE</scope>
    <source>
        <strain evidence="6">D6</strain>
    </source>
</reference>
<feature type="compositionally biased region" description="Acidic residues" evidence="5">
    <location>
        <begin position="197"/>
        <end position="210"/>
    </location>
</feature>
<keyword evidence="2" id="KW-0233">DNA recombination</keyword>
<gene>
    <name evidence="6" type="ORF">SEMRO_587_G171310.1</name>
</gene>
<dbReference type="GO" id="GO:0120231">
    <property type="term" value="C:DNA recombinase auxiliary factor complex"/>
    <property type="evidence" value="ECO:0007669"/>
    <property type="project" value="TreeGrafter"/>
</dbReference>
<dbReference type="EMBL" id="CAICTM010000586">
    <property type="protein sequence ID" value="CAB9513363.1"/>
    <property type="molecule type" value="Genomic_DNA"/>
</dbReference>
<evidence type="ECO:0000256" key="4">
    <source>
        <dbReference type="ARBA" id="ARBA00023254"/>
    </source>
</evidence>
<dbReference type="GO" id="GO:0000794">
    <property type="term" value="C:condensed nuclear chromosome"/>
    <property type="evidence" value="ECO:0007669"/>
    <property type="project" value="TreeGrafter"/>
</dbReference>
<dbReference type="GO" id="GO:0003690">
    <property type="term" value="F:double-stranded DNA binding"/>
    <property type="evidence" value="ECO:0007669"/>
    <property type="project" value="TreeGrafter"/>
</dbReference>
<keyword evidence="7" id="KW-1185">Reference proteome</keyword>
<protein>
    <submittedName>
        <fullName evidence="6">Uncharacterized protein</fullName>
    </submittedName>
</protein>
<comment type="subcellular location">
    <subcellularLocation>
        <location evidence="1">Nucleus</location>
    </subcellularLocation>
</comment>
<dbReference type="GO" id="GO:0120230">
    <property type="term" value="F:recombinase activator activity"/>
    <property type="evidence" value="ECO:0007669"/>
    <property type="project" value="TreeGrafter"/>
</dbReference>
<feature type="compositionally biased region" description="Low complexity" evidence="5">
    <location>
        <begin position="1"/>
        <end position="12"/>
    </location>
</feature>
<dbReference type="GO" id="GO:0007129">
    <property type="term" value="P:homologous chromosome pairing at meiosis"/>
    <property type="evidence" value="ECO:0007669"/>
    <property type="project" value="TreeGrafter"/>
</dbReference>
<evidence type="ECO:0000313" key="6">
    <source>
        <dbReference type="EMBL" id="CAB9513363.1"/>
    </source>
</evidence>
<dbReference type="PANTHER" id="PTHR15938">
    <property type="entry name" value="TBP-1 INTERACTING PROTEIN"/>
    <property type="match status" value="1"/>
</dbReference>
<evidence type="ECO:0000256" key="5">
    <source>
        <dbReference type="SAM" id="MobiDB-lite"/>
    </source>
</evidence>
<evidence type="ECO:0000256" key="2">
    <source>
        <dbReference type="ARBA" id="ARBA00023172"/>
    </source>
</evidence>
<feature type="region of interest" description="Disordered" evidence="5">
    <location>
        <begin position="647"/>
        <end position="675"/>
    </location>
</feature>
<proteinExistence type="predicted"/>
<name>A0A9N8E2M4_9STRA</name>
<evidence type="ECO:0000256" key="1">
    <source>
        <dbReference type="ARBA" id="ARBA00004123"/>
    </source>
</evidence>
<dbReference type="GO" id="GO:0000709">
    <property type="term" value="P:meiotic joint molecule formation"/>
    <property type="evidence" value="ECO:0007669"/>
    <property type="project" value="TreeGrafter"/>
</dbReference>
<feature type="region of interest" description="Disordered" evidence="5">
    <location>
        <begin position="86"/>
        <end position="211"/>
    </location>
</feature>
<evidence type="ECO:0000256" key="3">
    <source>
        <dbReference type="ARBA" id="ARBA00023242"/>
    </source>
</evidence>
<accession>A0A9N8E2M4</accession>
<dbReference type="AlphaFoldDB" id="A0A9N8E2M4"/>
<sequence>MAKGGNKKGASAKSKKKAKEGKTSKVSSAKANQDEELWDLVRTISGSESDDLQCSTDGCTSKVVIVCASKSEPEKHRNACKECQEEHFGGWPEGVELPVDPQEEDAKETKSDGTIEDDFQKAVKIEDEATSPTKTESETTETPSTSPSSVDKTLTDDIDGGATDTANVIVEESTEQEQANESREGDQSDEAKASADSDNEIDEEEEDDSDYNLVAILSEEKVKSDGVLCKICSEIPACVLYEGTDTKKRWYYCLNCQDEDFEGWPDKLEDFPNSQLPTSQHEGNLRKFCCAPGSSPSLIDRSIAPSGTVLSPKPDASHKNGGGSVCNDSNLTPVPRSQASSSSKKKSSAITPSPTPYDIPRKADQKKKSAGASEKTLKAHAQWLEKAKELGGSELVLGKAEAKKLIYDLLYDEMRPMEVDDIYKKLKGQVPGMILKKCLDEMAELNKEISFEDDDDEDDDEDGPKKAKSTKSDDPFSGSMRHKAAKGKGIYYVNHTKCKNGGDLDPDAYNEVQGKYQMSADEEKTLQSELRNLTTTAEKLEAEPTNEEAAQGIATLDMEVGKLRENVEGARGNLANEGRKKKLKKAIPKMAAEWRKRKRLHTEFLINIEEMSEGQVTMKKCKSGDGPIFMDTDEAVVSVAREAALRRRGGPAKMNSRRNFSSFQGKKTGGTDANGVTADPAFIGVTLDSQGNVKREYVSENAED</sequence>
<organism evidence="6 7">
    <name type="scientific">Seminavis robusta</name>
    <dbReference type="NCBI Taxonomy" id="568900"/>
    <lineage>
        <taxon>Eukaryota</taxon>
        <taxon>Sar</taxon>
        <taxon>Stramenopiles</taxon>
        <taxon>Ochrophyta</taxon>
        <taxon>Bacillariophyta</taxon>
        <taxon>Bacillariophyceae</taxon>
        <taxon>Bacillariophycidae</taxon>
        <taxon>Naviculales</taxon>
        <taxon>Naviculaceae</taxon>
        <taxon>Seminavis</taxon>
    </lineage>
</organism>
<feature type="compositionally biased region" description="Low complexity" evidence="5">
    <location>
        <begin position="130"/>
        <end position="149"/>
    </location>
</feature>
<feature type="region of interest" description="Disordered" evidence="5">
    <location>
        <begin position="301"/>
        <end position="375"/>
    </location>
</feature>
<feature type="compositionally biased region" description="Basic and acidic residues" evidence="5">
    <location>
        <begin position="180"/>
        <end position="195"/>
    </location>
</feature>
<comment type="caution">
    <text evidence="6">The sequence shown here is derived from an EMBL/GenBank/DDBJ whole genome shotgun (WGS) entry which is preliminary data.</text>
</comment>
<keyword evidence="3" id="KW-0539">Nucleus</keyword>
<dbReference type="PANTHER" id="PTHR15938:SF0">
    <property type="entry name" value="HOMOLOGOUS-PAIRING PROTEIN 2 HOMOLOG"/>
    <property type="match status" value="1"/>
</dbReference>
<dbReference type="GO" id="GO:0010774">
    <property type="term" value="P:meiotic strand invasion involved in reciprocal meiotic recombination"/>
    <property type="evidence" value="ECO:0007669"/>
    <property type="project" value="TreeGrafter"/>
</dbReference>
<dbReference type="OrthoDB" id="64767at2759"/>
<feature type="region of interest" description="Disordered" evidence="5">
    <location>
        <begin position="1"/>
        <end position="32"/>
    </location>
</feature>
<keyword evidence="4" id="KW-0469">Meiosis</keyword>
<evidence type="ECO:0000313" key="7">
    <source>
        <dbReference type="Proteomes" id="UP001153069"/>
    </source>
</evidence>
<feature type="compositionally biased region" description="Acidic residues" evidence="5">
    <location>
        <begin position="451"/>
        <end position="462"/>
    </location>
</feature>
<feature type="region of interest" description="Disordered" evidence="5">
    <location>
        <begin position="448"/>
        <end position="482"/>
    </location>
</feature>